<keyword evidence="11" id="KW-0239">DNA-directed DNA polymerase</keyword>
<evidence type="ECO:0000256" key="6">
    <source>
        <dbReference type="ARBA" id="ARBA00022801"/>
    </source>
</evidence>
<evidence type="ECO:0000256" key="1">
    <source>
        <dbReference type="ARBA" id="ARBA00022578"/>
    </source>
</evidence>
<keyword evidence="4" id="KW-0479">Metal-binding</keyword>
<dbReference type="Gene3D" id="3.30.420.10">
    <property type="entry name" value="Ribonuclease H-like superfamily/Ribonuclease H"/>
    <property type="match status" value="1"/>
</dbReference>
<keyword evidence="8" id="KW-0694">RNA-binding</keyword>
<keyword evidence="10" id="KW-0695">RNA-directed DNA polymerase</keyword>
<evidence type="ECO:0000256" key="4">
    <source>
        <dbReference type="ARBA" id="ARBA00022723"/>
    </source>
</evidence>
<keyword evidence="5" id="KW-0255">Endonuclease</keyword>
<dbReference type="PANTHER" id="PTHR42648">
    <property type="entry name" value="TRANSPOSASE, PUTATIVE-RELATED"/>
    <property type="match status" value="1"/>
</dbReference>
<evidence type="ECO:0000313" key="17">
    <source>
        <dbReference type="Proteomes" id="UP000765509"/>
    </source>
</evidence>
<dbReference type="GO" id="GO:0046872">
    <property type="term" value="F:metal ion binding"/>
    <property type="evidence" value="ECO:0007669"/>
    <property type="project" value="UniProtKB-KW"/>
</dbReference>
<proteinExistence type="predicted"/>
<gene>
    <name evidence="16" type="ORF">O181_058105</name>
</gene>
<dbReference type="GO" id="GO:0003964">
    <property type="term" value="F:RNA-directed DNA polymerase activity"/>
    <property type="evidence" value="ECO:0007669"/>
    <property type="project" value="UniProtKB-KW"/>
</dbReference>
<dbReference type="OrthoDB" id="8060588at2759"/>
<keyword evidence="1" id="KW-0815">Transposition</keyword>
<evidence type="ECO:0000313" key="16">
    <source>
        <dbReference type="EMBL" id="MBW0518390.1"/>
    </source>
</evidence>
<keyword evidence="3" id="KW-0540">Nuclease</keyword>
<reference evidence="16" key="1">
    <citation type="submission" date="2021-03" db="EMBL/GenBank/DDBJ databases">
        <title>Draft genome sequence of rust myrtle Austropuccinia psidii MF-1, a brazilian biotype.</title>
        <authorList>
            <person name="Quecine M.C."/>
            <person name="Pachon D.M.R."/>
            <person name="Bonatelli M.L."/>
            <person name="Correr F.H."/>
            <person name="Franceschini L.M."/>
            <person name="Leite T.F."/>
            <person name="Margarido G.R.A."/>
            <person name="Almeida C.A."/>
            <person name="Ferrarezi J.A."/>
            <person name="Labate C.A."/>
        </authorList>
    </citation>
    <scope>NUCLEOTIDE SEQUENCE</scope>
    <source>
        <strain evidence="16">MF-1</strain>
    </source>
</reference>
<dbReference type="GO" id="GO:0003723">
    <property type="term" value="F:RNA binding"/>
    <property type="evidence" value="ECO:0007669"/>
    <property type="project" value="UniProtKB-KW"/>
</dbReference>
<evidence type="ECO:0000256" key="7">
    <source>
        <dbReference type="ARBA" id="ARBA00022842"/>
    </source>
</evidence>
<dbReference type="InterPro" id="IPR036397">
    <property type="entry name" value="RNaseH_sf"/>
</dbReference>
<keyword evidence="11" id="KW-0808">Transferase</keyword>
<dbReference type="GO" id="GO:0016787">
    <property type="term" value="F:hydrolase activity"/>
    <property type="evidence" value="ECO:0007669"/>
    <property type="project" value="UniProtKB-KW"/>
</dbReference>
<keyword evidence="9" id="KW-0229">DNA integration</keyword>
<dbReference type="GO" id="GO:0032196">
    <property type="term" value="P:transposition"/>
    <property type="evidence" value="ECO:0007669"/>
    <property type="project" value="UniProtKB-KW"/>
</dbReference>
<evidence type="ECO:0000256" key="5">
    <source>
        <dbReference type="ARBA" id="ARBA00022759"/>
    </source>
</evidence>
<name>A0A9Q3EFW0_9BASI</name>
<dbReference type="PANTHER" id="PTHR42648:SF11">
    <property type="entry name" value="TRANSPOSON TY4-P GAG-POL POLYPROTEIN"/>
    <property type="match status" value="1"/>
</dbReference>
<dbReference type="GO" id="GO:0003887">
    <property type="term" value="F:DNA-directed DNA polymerase activity"/>
    <property type="evidence" value="ECO:0007669"/>
    <property type="project" value="UniProtKB-KW"/>
</dbReference>
<dbReference type="GO" id="GO:0005634">
    <property type="term" value="C:nucleus"/>
    <property type="evidence" value="ECO:0007669"/>
    <property type="project" value="UniProtKB-ARBA"/>
</dbReference>
<dbReference type="GO" id="GO:0015074">
    <property type="term" value="P:DNA integration"/>
    <property type="evidence" value="ECO:0007669"/>
    <property type="project" value="UniProtKB-KW"/>
</dbReference>
<protein>
    <recommendedName>
        <fullName evidence="15">Integrase catalytic domain-containing protein</fullName>
    </recommendedName>
</protein>
<dbReference type="AlphaFoldDB" id="A0A9Q3EFW0"/>
<keyword evidence="12" id="KW-0233">DNA recombination</keyword>
<feature type="domain" description="Integrase catalytic" evidence="15">
    <location>
        <begin position="1"/>
        <end position="139"/>
    </location>
</feature>
<evidence type="ECO:0000259" key="15">
    <source>
        <dbReference type="PROSITE" id="PS50994"/>
    </source>
</evidence>
<accession>A0A9Q3EFW0</accession>
<dbReference type="Proteomes" id="UP000765509">
    <property type="component" value="Unassembled WGS sequence"/>
</dbReference>
<organism evidence="16 17">
    <name type="scientific">Austropuccinia psidii MF-1</name>
    <dbReference type="NCBI Taxonomy" id="1389203"/>
    <lineage>
        <taxon>Eukaryota</taxon>
        <taxon>Fungi</taxon>
        <taxon>Dikarya</taxon>
        <taxon>Basidiomycota</taxon>
        <taxon>Pucciniomycotina</taxon>
        <taxon>Pucciniomycetes</taxon>
        <taxon>Pucciniales</taxon>
        <taxon>Sphaerophragmiaceae</taxon>
        <taxon>Austropuccinia</taxon>
    </lineage>
</organism>
<sequence length="170" mass="20103">MDGYSRYVWVVFLRSKLDIEFHLQKRFNRIECQRNLKISNYISDNGTEFKNQKLNHFYESRQITHLTTSPYTPQQNLFSERGNQTTITKGQCLLIDSGLNQTFWAEAVWTAAYLENVNLSNPYQQWHNRVPLYKHLQPFGCKCIFLNNIQQVKFTEHGSEGIFLGYEEGH</sequence>
<evidence type="ECO:0000256" key="3">
    <source>
        <dbReference type="ARBA" id="ARBA00022722"/>
    </source>
</evidence>
<dbReference type="InterPro" id="IPR012337">
    <property type="entry name" value="RNaseH-like_sf"/>
</dbReference>
<evidence type="ECO:0000256" key="13">
    <source>
        <dbReference type="ARBA" id="ARBA00048173"/>
    </source>
</evidence>
<keyword evidence="17" id="KW-1185">Reference proteome</keyword>
<evidence type="ECO:0000256" key="11">
    <source>
        <dbReference type="ARBA" id="ARBA00022932"/>
    </source>
</evidence>
<keyword evidence="2" id="KW-0548">Nucleotidyltransferase</keyword>
<comment type="catalytic activity">
    <reaction evidence="14">
        <text>DNA(n) + a 2'-deoxyribonucleoside 5'-triphosphate = DNA(n+1) + diphosphate</text>
        <dbReference type="Rhea" id="RHEA:22508"/>
        <dbReference type="Rhea" id="RHEA-COMP:17339"/>
        <dbReference type="Rhea" id="RHEA-COMP:17340"/>
        <dbReference type="ChEBI" id="CHEBI:33019"/>
        <dbReference type="ChEBI" id="CHEBI:61560"/>
        <dbReference type="ChEBI" id="CHEBI:173112"/>
        <dbReference type="EC" id="2.7.7.7"/>
    </reaction>
</comment>
<evidence type="ECO:0000256" key="14">
    <source>
        <dbReference type="ARBA" id="ARBA00049244"/>
    </source>
</evidence>
<dbReference type="SUPFAM" id="SSF53098">
    <property type="entry name" value="Ribonuclease H-like"/>
    <property type="match status" value="1"/>
</dbReference>
<keyword evidence="7" id="KW-0460">Magnesium</keyword>
<dbReference type="GO" id="GO:0006310">
    <property type="term" value="P:DNA recombination"/>
    <property type="evidence" value="ECO:0007669"/>
    <property type="project" value="UniProtKB-KW"/>
</dbReference>
<evidence type="ECO:0000256" key="2">
    <source>
        <dbReference type="ARBA" id="ARBA00022695"/>
    </source>
</evidence>
<dbReference type="PROSITE" id="PS50994">
    <property type="entry name" value="INTEGRASE"/>
    <property type="match status" value="1"/>
</dbReference>
<dbReference type="GO" id="GO:0004519">
    <property type="term" value="F:endonuclease activity"/>
    <property type="evidence" value="ECO:0007669"/>
    <property type="project" value="UniProtKB-KW"/>
</dbReference>
<comment type="caution">
    <text evidence="16">The sequence shown here is derived from an EMBL/GenBank/DDBJ whole genome shotgun (WGS) entry which is preliminary data.</text>
</comment>
<keyword evidence="6" id="KW-0378">Hydrolase</keyword>
<evidence type="ECO:0000256" key="12">
    <source>
        <dbReference type="ARBA" id="ARBA00023172"/>
    </source>
</evidence>
<evidence type="ECO:0000256" key="9">
    <source>
        <dbReference type="ARBA" id="ARBA00022908"/>
    </source>
</evidence>
<dbReference type="EMBL" id="AVOT02026605">
    <property type="protein sequence ID" value="MBW0518390.1"/>
    <property type="molecule type" value="Genomic_DNA"/>
</dbReference>
<dbReference type="InterPro" id="IPR039537">
    <property type="entry name" value="Retrotran_Ty1/copia-like"/>
</dbReference>
<evidence type="ECO:0000256" key="8">
    <source>
        <dbReference type="ARBA" id="ARBA00022884"/>
    </source>
</evidence>
<dbReference type="InterPro" id="IPR001584">
    <property type="entry name" value="Integrase_cat-core"/>
</dbReference>
<comment type="catalytic activity">
    <reaction evidence="13">
        <text>DNA(n) + a 2'-deoxyribonucleoside 5'-triphosphate = DNA(n+1) + diphosphate</text>
        <dbReference type="Rhea" id="RHEA:22508"/>
        <dbReference type="Rhea" id="RHEA-COMP:17339"/>
        <dbReference type="Rhea" id="RHEA-COMP:17340"/>
        <dbReference type="ChEBI" id="CHEBI:33019"/>
        <dbReference type="ChEBI" id="CHEBI:61560"/>
        <dbReference type="ChEBI" id="CHEBI:173112"/>
        <dbReference type="EC" id="2.7.7.49"/>
    </reaction>
</comment>
<evidence type="ECO:0000256" key="10">
    <source>
        <dbReference type="ARBA" id="ARBA00022918"/>
    </source>
</evidence>